<dbReference type="GO" id="GO:0009245">
    <property type="term" value="P:lipid A biosynthetic process"/>
    <property type="evidence" value="ECO:0007669"/>
    <property type="project" value="UniProtKB-KW"/>
</dbReference>
<keyword evidence="4" id="KW-0997">Cell inner membrane</keyword>
<keyword evidence="9" id="KW-0443">Lipid metabolism</keyword>
<evidence type="ECO:0000256" key="1">
    <source>
        <dbReference type="ARBA" id="ARBA00004651"/>
    </source>
</evidence>
<keyword evidence="10 11" id="KW-0472">Membrane</keyword>
<reference evidence="13" key="2">
    <citation type="submission" date="2020-09" db="EMBL/GenBank/DDBJ databases">
        <authorList>
            <person name="Sun Q."/>
            <person name="Zhou Y."/>
        </authorList>
    </citation>
    <scope>NUCLEOTIDE SEQUENCE</scope>
    <source>
        <strain evidence="13">CGMCC 1.15425</strain>
    </source>
</reference>
<dbReference type="GO" id="GO:0022857">
    <property type="term" value="F:transmembrane transporter activity"/>
    <property type="evidence" value="ECO:0007669"/>
    <property type="project" value="InterPro"/>
</dbReference>
<evidence type="ECO:0000256" key="4">
    <source>
        <dbReference type="ARBA" id="ARBA00022519"/>
    </source>
</evidence>
<dbReference type="InterPro" id="IPR000620">
    <property type="entry name" value="EamA_dom"/>
</dbReference>
<gene>
    <name evidence="13" type="ORF">GCM10011403_08470</name>
</gene>
<dbReference type="AlphaFoldDB" id="A0A917LS06"/>
<keyword evidence="14" id="KW-1185">Reference proteome</keyword>
<evidence type="ECO:0000256" key="11">
    <source>
        <dbReference type="SAM" id="Phobius"/>
    </source>
</evidence>
<evidence type="ECO:0000256" key="3">
    <source>
        <dbReference type="ARBA" id="ARBA00022516"/>
    </source>
</evidence>
<dbReference type="GO" id="GO:0005886">
    <property type="term" value="C:plasma membrane"/>
    <property type="evidence" value="ECO:0007669"/>
    <property type="project" value="UniProtKB-SubCell"/>
</dbReference>
<dbReference type="Pfam" id="PF00892">
    <property type="entry name" value="EamA"/>
    <property type="match status" value="1"/>
</dbReference>
<keyword evidence="8 11" id="KW-1133">Transmembrane helix</keyword>
<accession>A0A917LS06</accession>
<keyword evidence="2" id="KW-1003">Cell membrane</keyword>
<evidence type="ECO:0000256" key="5">
    <source>
        <dbReference type="ARBA" id="ARBA00022556"/>
    </source>
</evidence>
<keyword evidence="6 11" id="KW-0812">Transmembrane</keyword>
<keyword evidence="5" id="KW-0441">Lipid A biosynthesis</keyword>
<evidence type="ECO:0000259" key="12">
    <source>
        <dbReference type="Pfam" id="PF00892"/>
    </source>
</evidence>
<keyword evidence="7" id="KW-0448">Lipopolysaccharide biosynthesis</keyword>
<reference evidence="13" key="1">
    <citation type="journal article" date="2014" name="Int. J. Syst. Evol. Microbiol.">
        <title>Complete genome sequence of Corynebacterium casei LMG S-19264T (=DSM 44701T), isolated from a smear-ripened cheese.</title>
        <authorList>
            <consortium name="US DOE Joint Genome Institute (JGI-PGF)"/>
            <person name="Walter F."/>
            <person name="Albersmeier A."/>
            <person name="Kalinowski J."/>
            <person name="Ruckert C."/>
        </authorList>
    </citation>
    <scope>NUCLEOTIDE SEQUENCE</scope>
    <source>
        <strain evidence="13">CGMCC 1.15425</strain>
    </source>
</reference>
<keyword evidence="3" id="KW-0444">Lipid biosynthesis</keyword>
<feature type="transmembrane region" description="Helical" evidence="11">
    <location>
        <begin position="101"/>
        <end position="119"/>
    </location>
</feature>
<sequence length="121" mass="13735">MMPLMWLPTLLHALLMAVILAASHATLKWVAERQYDNYWQLLLNEWKGILLALSAYGFIFFYYVFVLRSAAVSLLYPVYTGLSVLFVVMLGRWVFGESVGSTQWLGAAFLLIGIVLISTNR</sequence>
<dbReference type="SUPFAM" id="SSF103481">
    <property type="entry name" value="Multidrug resistance efflux transporter EmrE"/>
    <property type="match status" value="1"/>
</dbReference>
<dbReference type="EMBL" id="BMIY01000003">
    <property type="protein sequence ID" value="GGG53609.1"/>
    <property type="molecule type" value="Genomic_DNA"/>
</dbReference>
<dbReference type="InterPro" id="IPR000390">
    <property type="entry name" value="Small_drug/metabolite_transptr"/>
</dbReference>
<dbReference type="Gene3D" id="1.10.3730.20">
    <property type="match status" value="1"/>
</dbReference>
<feature type="domain" description="EamA" evidence="12">
    <location>
        <begin position="13"/>
        <end position="119"/>
    </location>
</feature>
<evidence type="ECO:0000256" key="8">
    <source>
        <dbReference type="ARBA" id="ARBA00022989"/>
    </source>
</evidence>
<evidence type="ECO:0000256" key="6">
    <source>
        <dbReference type="ARBA" id="ARBA00022692"/>
    </source>
</evidence>
<name>A0A917LS06_9GAMM</name>
<feature type="transmembrane region" description="Helical" evidence="11">
    <location>
        <begin position="49"/>
        <end position="67"/>
    </location>
</feature>
<dbReference type="Proteomes" id="UP000627715">
    <property type="component" value="Unassembled WGS sequence"/>
</dbReference>
<dbReference type="PANTHER" id="PTHR30561:SF9">
    <property type="entry name" value="4-AMINO-4-DEOXY-L-ARABINOSE-PHOSPHOUNDECAPRENOL FLIPPASE SUBUNIT ARNF-RELATED"/>
    <property type="match status" value="1"/>
</dbReference>
<dbReference type="RefSeq" id="WP_068809943.1">
    <property type="nucleotide sequence ID" value="NZ_BMIY01000003.1"/>
</dbReference>
<evidence type="ECO:0000256" key="7">
    <source>
        <dbReference type="ARBA" id="ARBA00022985"/>
    </source>
</evidence>
<organism evidence="13 14">
    <name type="scientific">Pseudohongiella nitratireducens</name>
    <dbReference type="NCBI Taxonomy" id="1768907"/>
    <lineage>
        <taxon>Bacteria</taxon>
        <taxon>Pseudomonadati</taxon>
        <taxon>Pseudomonadota</taxon>
        <taxon>Gammaproteobacteria</taxon>
        <taxon>Pseudomonadales</taxon>
        <taxon>Pseudohongiellaceae</taxon>
        <taxon>Pseudohongiella</taxon>
    </lineage>
</organism>
<comment type="subcellular location">
    <subcellularLocation>
        <location evidence="1">Cell membrane</location>
        <topology evidence="1">Multi-pass membrane protein</topology>
    </subcellularLocation>
</comment>
<proteinExistence type="predicted"/>
<protein>
    <recommendedName>
        <fullName evidence="12">EamA domain-containing protein</fullName>
    </recommendedName>
</protein>
<evidence type="ECO:0000256" key="2">
    <source>
        <dbReference type="ARBA" id="ARBA00022475"/>
    </source>
</evidence>
<dbReference type="InterPro" id="IPR037185">
    <property type="entry name" value="EmrE-like"/>
</dbReference>
<feature type="transmembrane region" description="Helical" evidence="11">
    <location>
        <begin position="74"/>
        <end position="95"/>
    </location>
</feature>
<dbReference type="GO" id="GO:0009103">
    <property type="term" value="P:lipopolysaccharide biosynthetic process"/>
    <property type="evidence" value="ECO:0007669"/>
    <property type="project" value="UniProtKB-KW"/>
</dbReference>
<evidence type="ECO:0000256" key="9">
    <source>
        <dbReference type="ARBA" id="ARBA00023098"/>
    </source>
</evidence>
<evidence type="ECO:0000256" key="10">
    <source>
        <dbReference type="ARBA" id="ARBA00023136"/>
    </source>
</evidence>
<evidence type="ECO:0000313" key="14">
    <source>
        <dbReference type="Proteomes" id="UP000627715"/>
    </source>
</evidence>
<dbReference type="PANTHER" id="PTHR30561">
    <property type="entry name" value="SMR FAMILY PROTON-DEPENDENT DRUG EFFLUX TRANSPORTER SUGE"/>
    <property type="match status" value="1"/>
</dbReference>
<comment type="caution">
    <text evidence="13">The sequence shown here is derived from an EMBL/GenBank/DDBJ whole genome shotgun (WGS) entry which is preliminary data.</text>
</comment>
<evidence type="ECO:0000313" key="13">
    <source>
        <dbReference type="EMBL" id="GGG53609.1"/>
    </source>
</evidence>
<dbReference type="OrthoDB" id="9808638at2"/>